<dbReference type="AlphaFoldDB" id="A0AAN8NIY1"/>
<dbReference type="Proteomes" id="UP001307849">
    <property type="component" value="Unassembled WGS sequence"/>
</dbReference>
<dbReference type="EMBL" id="JAVHJM010000005">
    <property type="protein sequence ID" value="KAK6513922.1"/>
    <property type="molecule type" value="Genomic_DNA"/>
</dbReference>
<evidence type="ECO:0000256" key="1">
    <source>
        <dbReference type="SAM" id="Phobius"/>
    </source>
</evidence>
<comment type="caution">
    <text evidence="2">The sequence shown here is derived from an EMBL/GenBank/DDBJ whole genome shotgun (WGS) entry which is preliminary data.</text>
</comment>
<organism evidence="2 3">
    <name type="scientific">Arthrobotrys conoides</name>
    <dbReference type="NCBI Taxonomy" id="74498"/>
    <lineage>
        <taxon>Eukaryota</taxon>
        <taxon>Fungi</taxon>
        <taxon>Dikarya</taxon>
        <taxon>Ascomycota</taxon>
        <taxon>Pezizomycotina</taxon>
        <taxon>Orbiliomycetes</taxon>
        <taxon>Orbiliales</taxon>
        <taxon>Orbiliaceae</taxon>
        <taxon>Arthrobotrys</taxon>
    </lineage>
</organism>
<name>A0AAN8NIY1_9PEZI</name>
<accession>A0AAN8NIY1</accession>
<keyword evidence="3" id="KW-1185">Reference proteome</keyword>
<feature type="transmembrane region" description="Helical" evidence="1">
    <location>
        <begin position="6"/>
        <end position="25"/>
    </location>
</feature>
<proteinExistence type="predicted"/>
<evidence type="ECO:0000313" key="2">
    <source>
        <dbReference type="EMBL" id="KAK6513922.1"/>
    </source>
</evidence>
<gene>
    <name evidence="2" type="ORF">TWF506_008352</name>
</gene>
<protein>
    <submittedName>
        <fullName evidence="2">Uncharacterized protein</fullName>
    </submittedName>
</protein>
<evidence type="ECO:0000313" key="3">
    <source>
        <dbReference type="Proteomes" id="UP001307849"/>
    </source>
</evidence>
<sequence>MAFIEILIFAVNALACVFAGLAAMLRGVVTQLRGVVAPLPGLAAATHEPVVVRETDIIQTYDKSLELWVEPTKYVDQGIPHLSILWP</sequence>
<reference evidence="2 3" key="1">
    <citation type="submission" date="2019-10" db="EMBL/GenBank/DDBJ databases">
        <authorList>
            <person name="Palmer J.M."/>
        </authorList>
    </citation>
    <scope>NUCLEOTIDE SEQUENCE [LARGE SCALE GENOMIC DNA]</scope>
    <source>
        <strain evidence="2 3">TWF506</strain>
    </source>
</reference>
<keyword evidence="1" id="KW-1133">Transmembrane helix</keyword>
<keyword evidence="1" id="KW-0812">Transmembrane</keyword>
<keyword evidence="1" id="KW-0472">Membrane</keyword>